<evidence type="ECO:0000313" key="1">
    <source>
        <dbReference type="EMBL" id="JAD43203.1"/>
    </source>
</evidence>
<reference evidence="1" key="1">
    <citation type="submission" date="2014-09" db="EMBL/GenBank/DDBJ databases">
        <authorList>
            <person name="Magalhaes I.L.F."/>
            <person name="Oliveira U."/>
            <person name="Santos F.R."/>
            <person name="Vidigal T.H.D.A."/>
            <person name="Brescovit A.D."/>
            <person name="Santos A.J."/>
        </authorList>
    </citation>
    <scope>NUCLEOTIDE SEQUENCE</scope>
    <source>
        <tissue evidence="1">Shoot tissue taken approximately 20 cm above the soil surface</tissue>
    </source>
</reference>
<proteinExistence type="predicted"/>
<dbReference type="EMBL" id="GBRH01254692">
    <property type="protein sequence ID" value="JAD43203.1"/>
    <property type="molecule type" value="Transcribed_RNA"/>
</dbReference>
<sequence length="39" mass="4553">MFFLTCNLPPFSHLFYLVASNKQTIKLLAFVFFEHIAFG</sequence>
<organism evidence="1">
    <name type="scientific">Arundo donax</name>
    <name type="common">Giant reed</name>
    <name type="synonym">Donax arundinaceus</name>
    <dbReference type="NCBI Taxonomy" id="35708"/>
    <lineage>
        <taxon>Eukaryota</taxon>
        <taxon>Viridiplantae</taxon>
        <taxon>Streptophyta</taxon>
        <taxon>Embryophyta</taxon>
        <taxon>Tracheophyta</taxon>
        <taxon>Spermatophyta</taxon>
        <taxon>Magnoliopsida</taxon>
        <taxon>Liliopsida</taxon>
        <taxon>Poales</taxon>
        <taxon>Poaceae</taxon>
        <taxon>PACMAD clade</taxon>
        <taxon>Arundinoideae</taxon>
        <taxon>Arundineae</taxon>
        <taxon>Arundo</taxon>
    </lineage>
</organism>
<name>A0A0A8ZZT2_ARUDO</name>
<dbReference type="AlphaFoldDB" id="A0A0A8ZZT2"/>
<accession>A0A0A8ZZT2</accession>
<reference evidence="1" key="2">
    <citation type="journal article" date="2015" name="Data Brief">
        <title>Shoot transcriptome of the giant reed, Arundo donax.</title>
        <authorList>
            <person name="Barrero R.A."/>
            <person name="Guerrero F.D."/>
            <person name="Moolhuijzen P."/>
            <person name="Goolsby J.A."/>
            <person name="Tidwell J."/>
            <person name="Bellgard S.E."/>
            <person name="Bellgard M.I."/>
        </authorList>
    </citation>
    <scope>NUCLEOTIDE SEQUENCE</scope>
    <source>
        <tissue evidence="1">Shoot tissue taken approximately 20 cm above the soil surface</tissue>
    </source>
</reference>
<protein>
    <submittedName>
        <fullName evidence="1">Uncharacterized protein</fullName>
    </submittedName>
</protein>